<keyword evidence="4" id="KW-0276">Fatty acid metabolism</keyword>
<keyword evidence="10" id="KW-0275">Fatty acid biosynthesis</keyword>
<evidence type="ECO:0000256" key="3">
    <source>
        <dbReference type="ARBA" id="ARBA00022516"/>
    </source>
</evidence>
<comment type="catalytic activity">
    <reaction evidence="12">
        <text>a 2,3-saturated acyl-[ACP] + NADP(+) = a (2E)-enoyl-[ACP] + NADPH + H(+)</text>
        <dbReference type="Rhea" id="RHEA:22564"/>
        <dbReference type="Rhea" id="RHEA-COMP:9925"/>
        <dbReference type="Rhea" id="RHEA-COMP:9926"/>
        <dbReference type="ChEBI" id="CHEBI:15378"/>
        <dbReference type="ChEBI" id="CHEBI:57783"/>
        <dbReference type="ChEBI" id="CHEBI:58349"/>
        <dbReference type="ChEBI" id="CHEBI:78784"/>
        <dbReference type="ChEBI" id="CHEBI:78785"/>
        <dbReference type="EC" id="1.3.1.104"/>
    </reaction>
</comment>
<keyword evidence="7" id="KW-0560">Oxidoreductase</keyword>
<dbReference type="InterPro" id="IPR036291">
    <property type="entry name" value="NAD(P)-bd_dom_sf"/>
</dbReference>
<dbReference type="SUPFAM" id="SSF50129">
    <property type="entry name" value="GroES-like"/>
    <property type="match status" value="1"/>
</dbReference>
<protein>
    <recommendedName>
        <fullName evidence="11">enoyl-[acyl-carrier-protein] reductase</fullName>
        <ecNumber evidence="11">1.3.1.104</ecNumber>
    </recommendedName>
</protein>
<evidence type="ECO:0000313" key="15">
    <source>
        <dbReference type="Proteomes" id="UP000769528"/>
    </source>
</evidence>
<keyword evidence="5" id="KW-0521">NADP</keyword>
<evidence type="ECO:0000313" key="14">
    <source>
        <dbReference type="EMBL" id="KAH3669034.1"/>
    </source>
</evidence>
<evidence type="ECO:0000256" key="7">
    <source>
        <dbReference type="ARBA" id="ARBA00023002"/>
    </source>
</evidence>
<dbReference type="Pfam" id="PF08240">
    <property type="entry name" value="ADH_N"/>
    <property type="match status" value="1"/>
</dbReference>
<dbReference type="OrthoDB" id="7482721at2759"/>
<evidence type="ECO:0000256" key="1">
    <source>
        <dbReference type="ARBA" id="ARBA00004173"/>
    </source>
</evidence>
<evidence type="ECO:0000256" key="9">
    <source>
        <dbReference type="ARBA" id="ARBA00023128"/>
    </source>
</evidence>
<dbReference type="Proteomes" id="UP000769528">
    <property type="component" value="Unassembled WGS sequence"/>
</dbReference>
<dbReference type="GO" id="GO:0005739">
    <property type="term" value="C:mitochondrion"/>
    <property type="evidence" value="ECO:0007669"/>
    <property type="project" value="UniProtKB-SubCell"/>
</dbReference>
<organism evidence="14 15">
    <name type="scientific">Wickerhamomyces mucosus</name>
    <dbReference type="NCBI Taxonomy" id="1378264"/>
    <lineage>
        <taxon>Eukaryota</taxon>
        <taxon>Fungi</taxon>
        <taxon>Dikarya</taxon>
        <taxon>Ascomycota</taxon>
        <taxon>Saccharomycotina</taxon>
        <taxon>Saccharomycetes</taxon>
        <taxon>Phaffomycetales</taxon>
        <taxon>Wickerhamomycetaceae</taxon>
        <taxon>Wickerhamomyces</taxon>
    </lineage>
</organism>
<evidence type="ECO:0000256" key="6">
    <source>
        <dbReference type="ARBA" id="ARBA00022946"/>
    </source>
</evidence>
<evidence type="ECO:0000259" key="13">
    <source>
        <dbReference type="SMART" id="SM00829"/>
    </source>
</evidence>
<evidence type="ECO:0000256" key="5">
    <source>
        <dbReference type="ARBA" id="ARBA00022857"/>
    </source>
</evidence>
<keyword evidence="3" id="KW-0444">Lipid biosynthesis</keyword>
<comment type="similarity">
    <text evidence="2">Belongs to the zinc-containing alcohol dehydrogenase family. Quinone oxidoreductase subfamily.</text>
</comment>
<keyword evidence="6" id="KW-0809">Transit peptide</keyword>
<evidence type="ECO:0000256" key="2">
    <source>
        <dbReference type="ARBA" id="ARBA00010371"/>
    </source>
</evidence>
<dbReference type="Gene3D" id="3.90.180.10">
    <property type="entry name" value="Medium-chain alcohol dehydrogenases, catalytic domain"/>
    <property type="match status" value="1"/>
</dbReference>
<dbReference type="InterPro" id="IPR051034">
    <property type="entry name" value="Mito_Enoyl-ACP_Reductase"/>
</dbReference>
<evidence type="ECO:0000256" key="12">
    <source>
        <dbReference type="ARBA" id="ARBA00048843"/>
    </source>
</evidence>
<dbReference type="CDD" id="cd08290">
    <property type="entry name" value="ETR"/>
    <property type="match status" value="1"/>
</dbReference>
<dbReference type="InterPro" id="IPR013149">
    <property type="entry name" value="ADH-like_C"/>
</dbReference>
<dbReference type="Gene3D" id="3.40.50.720">
    <property type="entry name" value="NAD(P)-binding Rossmann-like Domain"/>
    <property type="match status" value="1"/>
</dbReference>
<dbReference type="InterPro" id="IPR011032">
    <property type="entry name" value="GroES-like_sf"/>
</dbReference>
<evidence type="ECO:0000256" key="11">
    <source>
        <dbReference type="ARBA" id="ARBA00038963"/>
    </source>
</evidence>
<dbReference type="AlphaFoldDB" id="A0A9P8T811"/>
<dbReference type="EMBL" id="JAEUBF010001355">
    <property type="protein sequence ID" value="KAH3669034.1"/>
    <property type="molecule type" value="Genomic_DNA"/>
</dbReference>
<comment type="subcellular location">
    <subcellularLocation>
        <location evidence="1">Mitochondrion</location>
    </subcellularLocation>
</comment>
<keyword evidence="15" id="KW-1185">Reference proteome</keyword>
<reference evidence="14" key="1">
    <citation type="journal article" date="2021" name="Open Biol.">
        <title>Shared evolutionary footprints suggest mitochondrial oxidative damage underlies multiple complex I losses in fungi.</title>
        <authorList>
            <person name="Schikora-Tamarit M.A."/>
            <person name="Marcet-Houben M."/>
            <person name="Nosek J."/>
            <person name="Gabaldon T."/>
        </authorList>
    </citation>
    <scope>NUCLEOTIDE SEQUENCE</scope>
    <source>
        <strain evidence="14">CBS6341</strain>
    </source>
</reference>
<keyword evidence="8" id="KW-0443">Lipid metabolism</keyword>
<evidence type="ECO:0000256" key="8">
    <source>
        <dbReference type="ARBA" id="ARBA00023098"/>
    </source>
</evidence>
<dbReference type="InterPro" id="IPR013154">
    <property type="entry name" value="ADH-like_N"/>
</dbReference>
<accession>A0A9P8T811</accession>
<evidence type="ECO:0000256" key="4">
    <source>
        <dbReference type="ARBA" id="ARBA00022832"/>
    </source>
</evidence>
<keyword evidence="9" id="KW-0496">Mitochondrion</keyword>
<sequence length="361" mass="40027">MSTINQTRSITTVKSIIYSQHGDPKDVIKIHTYTLNEPKNDEIILKTLAFPINPSDINQLEGVYPSKPEKTLKYGTNEPSAIAGNEGVFEIYQIGPNVSKNFKIGDRVIPLGANFGTWTSHNIALEKDLIKLPSDLSIVKSATISVNPITAYQLVNNYGLIKGDWLIQNAGTSAVSQLVSQIANVKGINVISVIRDRDNFDEIAQKLIDQGAKKVISETENSNRDISKEISSLTNGKLKLALNSVGGKSSSNISRKLVENSTIITYGGMSKQPVTLPTSLFIFKNLKSIGYWVTEITKKDPSSKIHAIKELIKLYQNNQLKELEVVENIWKFDEFNDEEIKKLVEIALDNVSKGKQLIKIV</sequence>
<dbReference type="PANTHER" id="PTHR43981:SF2">
    <property type="entry name" value="ENOYL-[ACYL-CARRIER-PROTEIN] REDUCTASE, MITOCHONDRIAL"/>
    <property type="match status" value="1"/>
</dbReference>
<dbReference type="GO" id="GO:0006633">
    <property type="term" value="P:fatty acid biosynthetic process"/>
    <property type="evidence" value="ECO:0007669"/>
    <property type="project" value="UniProtKB-KW"/>
</dbReference>
<dbReference type="InterPro" id="IPR020843">
    <property type="entry name" value="ER"/>
</dbReference>
<feature type="domain" description="Enoyl reductase (ER)" evidence="13">
    <location>
        <begin position="22"/>
        <end position="358"/>
    </location>
</feature>
<dbReference type="PANTHER" id="PTHR43981">
    <property type="entry name" value="ENOYL-[ACYL-CARRIER-PROTEIN] REDUCTASE, MITOCHONDRIAL"/>
    <property type="match status" value="1"/>
</dbReference>
<gene>
    <name evidence="14" type="ORF">WICMUC_005109</name>
</gene>
<evidence type="ECO:0000256" key="10">
    <source>
        <dbReference type="ARBA" id="ARBA00023160"/>
    </source>
</evidence>
<proteinExistence type="inferred from homology"/>
<dbReference type="Pfam" id="PF00107">
    <property type="entry name" value="ADH_zinc_N"/>
    <property type="match status" value="1"/>
</dbReference>
<dbReference type="EC" id="1.3.1.104" evidence="11"/>
<dbReference type="FunFam" id="3.40.50.720:FF:000112">
    <property type="entry name" value="Enoyl-[acyl-carrier-protein] reductase 1, mitochondrial"/>
    <property type="match status" value="1"/>
</dbReference>
<dbReference type="SMART" id="SM00829">
    <property type="entry name" value="PKS_ER"/>
    <property type="match status" value="1"/>
</dbReference>
<reference evidence="14" key="2">
    <citation type="submission" date="2021-01" db="EMBL/GenBank/DDBJ databases">
        <authorList>
            <person name="Schikora-Tamarit M.A."/>
        </authorList>
    </citation>
    <scope>NUCLEOTIDE SEQUENCE</scope>
    <source>
        <strain evidence="14">CBS6341</strain>
    </source>
</reference>
<dbReference type="GO" id="GO:0141148">
    <property type="term" value="F:enoyl-[acyl-carrier-protein] reductase (NADPH) activity"/>
    <property type="evidence" value="ECO:0007669"/>
    <property type="project" value="UniProtKB-EC"/>
</dbReference>
<comment type="caution">
    <text evidence="14">The sequence shown here is derived from an EMBL/GenBank/DDBJ whole genome shotgun (WGS) entry which is preliminary data.</text>
</comment>
<name>A0A9P8T811_9ASCO</name>
<dbReference type="SUPFAM" id="SSF51735">
    <property type="entry name" value="NAD(P)-binding Rossmann-fold domains"/>
    <property type="match status" value="1"/>
</dbReference>